<evidence type="ECO:0000313" key="3">
    <source>
        <dbReference type="Proteomes" id="UP000198846"/>
    </source>
</evidence>
<sequence>MNTKKIVIAGGPGTGKTSIINELIKRGYTCYEEISREITLEARKQGIEQLFLTKPLLFSELLLKGRVKQFKEAESSDRDLVFLDRGIPDIVAYMNYSGDDYPDYFTEACKNHEYDQIFVLEPWQEIFVSDSERYESFEQAIEIHNHLIEAYQNNNYTLKNVPFDTVEARTDYILNTVKNL</sequence>
<dbReference type="EMBL" id="FNQK01000004">
    <property type="protein sequence ID" value="SDZ92444.1"/>
    <property type="molecule type" value="Genomic_DNA"/>
</dbReference>
<protein>
    <submittedName>
        <fullName evidence="2">Predicted ATPase</fullName>
    </submittedName>
</protein>
<keyword evidence="3" id="KW-1185">Reference proteome</keyword>
<dbReference type="SUPFAM" id="SSF52540">
    <property type="entry name" value="P-loop containing nucleoside triphosphate hydrolases"/>
    <property type="match status" value="1"/>
</dbReference>
<accession>A0A1H3X1D3</accession>
<organism evidence="2 3">
    <name type="scientific">Bizionia paragorgiae</name>
    <dbReference type="NCBI Taxonomy" id="283786"/>
    <lineage>
        <taxon>Bacteria</taxon>
        <taxon>Pseudomonadati</taxon>
        <taxon>Bacteroidota</taxon>
        <taxon>Flavobacteriia</taxon>
        <taxon>Flavobacteriales</taxon>
        <taxon>Flavobacteriaceae</taxon>
        <taxon>Bizionia</taxon>
    </lineage>
</organism>
<dbReference type="OrthoDB" id="5638848at2"/>
<dbReference type="Proteomes" id="UP000198846">
    <property type="component" value="Unassembled WGS sequence"/>
</dbReference>
<dbReference type="STRING" id="283786.SAMN04487990_10474"/>
<dbReference type="Pfam" id="PF13521">
    <property type="entry name" value="AAA_28"/>
    <property type="match status" value="1"/>
</dbReference>
<dbReference type="Gene3D" id="3.40.50.300">
    <property type="entry name" value="P-loop containing nucleotide triphosphate hydrolases"/>
    <property type="match status" value="1"/>
</dbReference>
<dbReference type="InterPro" id="IPR038727">
    <property type="entry name" value="NadR/Ttd14_AAA_dom"/>
</dbReference>
<proteinExistence type="predicted"/>
<feature type="domain" description="NadR/Ttd14 AAA" evidence="1">
    <location>
        <begin position="5"/>
        <end position="169"/>
    </location>
</feature>
<gene>
    <name evidence="2" type="ORF">SAMN04487990_10474</name>
</gene>
<evidence type="ECO:0000313" key="2">
    <source>
        <dbReference type="EMBL" id="SDZ92444.1"/>
    </source>
</evidence>
<dbReference type="InterPro" id="IPR027417">
    <property type="entry name" value="P-loop_NTPase"/>
</dbReference>
<name>A0A1H3X1D3_BIZPA</name>
<dbReference type="RefSeq" id="WP_092132936.1">
    <property type="nucleotide sequence ID" value="NZ_FNQK01000004.1"/>
</dbReference>
<evidence type="ECO:0000259" key="1">
    <source>
        <dbReference type="Pfam" id="PF13521"/>
    </source>
</evidence>
<reference evidence="2 3" key="1">
    <citation type="submission" date="2016-10" db="EMBL/GenBank/DDBJ databases">
        <authorList>
            <person name="de Groot N.N."/>
        </authorList>
    </citation>
    <scope>NUCLEOTIDE SEQUENCE [LARGE SCALE GENOMIC DNA]</scope>
    <source>
        <strain evidence="2 3">DSM 23842</strain>
    </source>
</reference>
<dbReference type="AlphaFoldDB" id="A0A1H3X1D3"/>